<dbReference type="KEGG" id="bcel:BcellWH2_03606"/>
<dbReference type="Pfam" id="PF22848">
    <property type="entry name" value="ASD1_dom"/>
    <property type="match status" value="1"/>
</dbReference>
<evidence type="ECO:0000259" key="1">
    <source>
        <dbReference type="Pfam" id="PF22848"/>
    </source>
</evidence>
<dbReference type="RefSeq" id="WP_029427478.1">
    <property type="nucleotide sequence ID" value="NZ_CP012801.1"/>
</dbReference>
<dbReference type="SUPFAM" id="SSF51445">
    <property type="entry name" value="(Trans)glycosidases"/>
    <property type="match status" value="1"/>
</dbReference>
<dbReference type="EC" id="3.2.1.55" evidence="2"/>
<dbReference type="InterPro" id="IPR055235">
    <property type="entry name" value="ASD1_cat"/>
</dbReference>
<sequence>MRKILLMILAGTACLLNSCGQKVSNVLPITVFPDSIISDVSNHPVGVNLNFLMDGGRFPEAETNVAGAVKKLGTKYLRYPGGEKSDFYFFSVSPYETSHPTLCRTAGLDNYPGMFKDGNFVYDPLDFDEFIHICREVGAEPVLVVAADRYLDKIAEGERVSTRQELLNHAVEWVRYANIKKKYNVRYWMIGNESWNKNNENSTAEIYAQDVIDFSKAMKTVDPSILIVPNGDSDEFFKTVITKAGDYIDRLCVSNYGVFDFNSGYESYKDTTRCLIWPAQTALNAMNKYATPEQLAKWKLIVAEYGTIDWAKLWQGTNDMGHAIVNFDMTGQLLLEPQIEFSCFWNTRWPGNEKLPQTDHDAIDSNGNINPTGYSLLIWNRFMGDKMIKSESKGYIISYASYSPQKDQLFVYLINKGDREESVNIVIPGKVDAKVVQCWEYFGKDDKDLAPVWQQRDVKDKDITLKKYSITVIEYKLTEG</sequence>
<dbReference type="PANTHER" id="PTHR43576:SF3">
    <property type="entry name" value="ALPHA-L-ARABINOFURANOSIDASE C"/>
    <property type="match status" value="1"/>
</dbReference>
<dbReference type="Gene3D" id="3.20.20.80">
    <property type="entry name" value="Glycosidases"/>
    <property type="match status" value="1"/>
</dbReference>
<dbReference type="PATRIC" id="fig|246787.4.peg.3722"/>
<protein>
    <submittedName>
        <fullName evidence="2">Intracellular exo-alpha-(1-&gt;5)-L-arabinofuranosidase</fullName>
        <ecNumber evidence="2">3.2.1.55</ecNumber>
    </submittedName>
</protein>
<dbReference type="EMBL" id="CP012801">
    <property type="protein sequence ID" value="ALJ60829.1"/>
    <property type="molecule type" value="Genomic_DNA"/>
</dbReference>
<dbReference type="AlphaFoldDB" id="A0A0P0GS32"/>
<name>A0A0P0GS32_9BACE</name>
<evidence type="ECO:0000313" key="2">
    <source>
        <dbReference type="EMBL" id="ALJ60829.1"/>
    </source>
</evidence>
<organism evidence="2 3">
    <name type="scientific">Bacteroides cellulosilyticus</name>
    <dbReference type="NCBI Taxonomy" id="246787"/>
    <lineage>
        <taxon>Bacteria</taxon>
        <taxon>Pseudomonadati</taxon>
        <taxon>Bacteroidota</taxon>
        <taxon>Bacteroidia</taxon>
        <taxon>Bacteroidales</taxon>
        <taxon>Bacteroidaceae</taxon>
        <taxon>Bacteroides</taxon>
    </lineage>
</organism>
<evidence type="ECO:0000313" key="3">
    <source>
        <dbReference type="Proteomes" id="UP000061809"/>
    </source>
</evidence>
<reference evidence="2 3" key="1">
    <citation type="journal article" date="2015" name="Science">
        <title>Genetic determinants of in vivo fitness and diet responsiveness in multiple human gut Bacteroides.</title>
        <authorList>
            <person name="Wu M."/>
            <person name="McNulty N.P."/>
            <person name="Rodionov D.A."/>
            <person name="Khoroshkin M.S."/>
            <person name="Griffin N.W."/>
            <person name="Cheng J."/>
            <person name="Latreille P."/>
            <person name="Kerstetter R.A."/>
            <person name="Terrapon N."/>
            <person name="Henrissat B."/>
            <person name="Osterman A.L."/>
            <person name="Gordon J.I."/>
        </authorList>
    </citation>
    <scope>NUCLEOTIDE SEQUENCE [LARGE SCALE GENOMIC DNA]</scope>
    <source>
        <strain evidence="2 3">WH2</strain>
    </source>
</reference>
<dbReference type="PANTHER" id="PTHR43576">
    <property type="entry name" value="ALPHA-L-ARABINOFURANOSIDASE C-RELATED"/>
    <property type="match status" value="1"/>
</dbReference>
<feature type="domain" description="Alpha-L-arabinofuranosidase 1 catalytic" evidence="1">
    <location>
        <begin position="69"/>
        <end position="252"/>
    </location>
</feature>
<dbReference type="Proteomes" id="UP000061809">
    <property type="component" value="Chromosome"/>
</dbReference>
<accession>A0A0P0GS32</accession>
<keyword evidence="2" id="KW-0378">Hydrolase</keyword>
<gene>
    <name evidence="2" type="primary">abfA</name>
    <name evidence="2" type="ORF">BcellWH2_03606</name>
</gene>
<dbReference type="InterPro" id="IPR017853">
    <property type="entry name" value="GH"/>
</dbReference>
<dbReference type="GO" id="GO:0046556">
    <property type="term" value="F:alpha-L-arabinofuranosidase activity"/>
    <property type="evidence" value="ECO:0007669"/>
    <property type="project" value="UniProtKB-EC"/>
</dbReference>
<dbReference type="GO" id="GO:0000272">
    <property type="term" value="P:polysaccharide catabolic process"/>
    <property type="evidence" value="ECO:0007669"/>
    <property type="project" value="TreeGrafter"/>
</dbReference>
<proteinExistence type="predicted"/>
<keyword evidence="2" id="KW-0326">Glycosidase</keyword>